<name>A0A654LV75_9ARCH</name>
<organism evidence="1 2">
    <name type="scientific">Candidatus Nitrosocosmicus oleophilus</name>
    <dbReference type="NCBI Taxonomy" id="1353260"/>
    <lineage>
        <taxon>Archaea</taxon>
        <taxon>Nitrososphaerota</taxon>
        <taxon>Nitrososphaeria</taxon>
        <taxon>Nitrososphaerales</taxon>
        <taxon>Nitrososphaeraceae</taxon>
        <taxon>Candidatus Nitrosocosmicus</taxon>
    </lineage>
</organism>
<dbReference type="KEGG" id="taa:NMY3_01123"/>
<dbReference type="Proteomes" id="UP000058925">
    <property type="component" value="Chromosome"/>
</dbReference>
<evidence type="ECO:0000313" key="2">
    <source>
        <dbReference type="Proteomes" id="UP000058925"/>
    </source>
</evidence>
<accession>A0A654LV75</accession>
<dbReference type="GeneID" id="60421222"/>
<proteinExistence type="predicted"/>
<sequence length="292" mass="34117">MALQNGRKLLVLIGDAEICKWASKYYVETLELIKQRMVKEKELSGKLLVEATSENIDFLKTLDFLEIRHLEGLRGNFGLYDERLYTVVIMQDRDNGKLLQSFFSNSKSLVEKQLSIYNDLWNMAKPLTTRIKELEFQNNDGYTKSFLGIENIQNEINFLVEHAKQELTIFSNYEILKRIFDSNMLINLNAKLQDNIVSKILVDNYDHHIQNQIEVLNNNDRTSLIQLEYSDRLGEFNEMIICFDGKYILQIRQDNNGSFVGTFTNNSNKVLVQQILFEKYWNEVKSLEVTNG</sequence>
<keyword evidence="2" id="KW-1185">Reference proteome</keyword>
<evidence type="ECO:0000313" key="1">
    <source>
        <dbReference type="EMBL" id="ALI35328.1"/>
    </source>
</evidence>
<gene>
    <name evidence="1" type="ORF">NMY3_01123</name>
</gene>
<dbReference type="RefSeq" id="WP_196817819.1">
    <property type="nucleotide sequence ID" value="NZ_CP012850.1"/>
</dbReference>
<dbReference type="AlphaFoldDB" id="A0A654LV75"/>
<reference evidence="2" key="1">
    <citation type="submission" date="2015-10" db="EMBL/GenBank/DDBJ databases">
        <title>Niche specialization of a soil ammonia-oxidizing archaeon, Candidatus Nitrosocosmicus oleophilus.</title>
        <authorList>
            <person name="Jung M.-Y."/>
            <person name="Rhee S.-K."/>
        </authorList>
    </citation>
    <scope>NUCLEOTIDE SEQUENCE [LARGE SCALE GENOMIC DNA]</scope>
    <source>
        <strain evidence="2">MY3</strain>
    </source>
</reference>
<dbReference type="EMBL" id="CP012850">
    <property type="protein sequence ID" value="ALI35328.1"/>
    <property type="molecule type" value="Genomic_DNA"/>
</dbReference>
<protein>
    <submittedName>
        <fullName evidence="1">Uncharacterized protein</fullName>
    </submittedName>
</protein>